<accession>A0A7S4FZC9</accession>
<gene>
    <name evidence="2" type="ORF">EGYM00163_LOCUS31360</name>
</gene>
<dbReference type="EMBL" id="HBJA01090092">
    <property type="protein sequence ID" value="CAE0820190.1"/>
    <property type="molecule type" value="Transcribed_RNA"/>
</dbReference>
<evidence type="ECO:0000313" key="2">
    <source>
        <dbReference type="EMBL" id="CAE0820190.1"/>
    </source>
</evidence>
<evidence type="ECO:0000256" key="1">
    <source>
        <dbReference type="SAM" id="MobiDB-lite"/>
    </source>
</evidence>
<feature type="region of interest" description="Disordered" evidence="1">
    <location>
        <begin position="84"/>
        <end position="116"/>
    </location>
</feature>
<organism evidence="2">
    <name type="scientific">Eutreptiella gymnastica</name>
    <dbReference type="NCBI Taxonomy" id="73025"/>
    <lineage>
        <taxon>Eukaryota</taxon>
        <taxon>Discoba</taxon>
        <taxon>Euglenozoa</taxon>
        <taxon>Euglenida</taxon>
        <taxon>Spirocuta</taxon>
        <taxon>Euglenophyceae</taxon>
        <taxon>Eutreptiales</taxon>
        <taxon>Eutreptiaceae</taxon>
        <taxon>Eutreptiella</taxon>
    </lineage>
</organism>
<sequence length="149" mass="16030">MFVGCTLASSCSEDANYFVDGFEDEEEVVRQKILQHSPGMYRIPGPQPGTIWNPFLPRVVKATGAAGLHLGTCPWLADPLQGSGHGLDPRVSDRPRRLGGGARRRGPGAHPLSPWTALENSDPTLYGVPALSLWNTSPIQKAMSQALSL</sequence>
<proteinExistence type="predicted"/>
<protein>
    <submittedName>
        <fullName evidence="2">Uncharacterized protein</fullName>
    </submittedName>
</protein>
<name>A0A7S4FZC9_9EUGL</name>
<dbReference type="AlphaFoldDB" id="A0A7S4FZC9"/>
<reference evidence="2" key="1">
    <citation type="submission" date="2021-01" db="EMBL/GenBank/DDBJ databases">
        <authorList>
            <person name="Corre E."/>
            <person name="Pelletier E."/>
            <person name="Niang G."/>
            <person name="Scheremetjew M."/>
            <person name="Finn R."/>
            <person name="Kale V."/>
            <person name="Holt S."/>
            <person name="Cochrane G."/>
            <person name="Meng A."/>
            <person name="Brown T."/>
            <person name="Cohen L."/>
        </authorList>
    </citation>
    <scope>NUCLEOTIDE SEQUENCE</scope>
    <source>
        <strain evidence="2">CCMP1594</strain>
    </source>
</reference>
<feature type="compositionally biased region" description="Basic and acidic residues" evidence="1">
    <location>
        <begin position="87"/>
        <end position="96"/>
    </location>
</feature>